<dbReference type="GO" id="GO:0015031">
    <property type="term" value="P:protein transport"/>
    <property type="evidence" value="ECO:0007669"/>
    <property type="project" value="InterPro"/>
</dbReference>
<name>A0A1U8ACI2_NELNU</name>
<dbReference type="FunFam" id="1.20.1260.60:FF:000002">
    <property type="entry name" value="Vacuolar protein sorting-associated protein IST1"/>
    <property type="match status" value="1"/>
</dbReference>
<dbReference type="InterPro" id="IPR042277">
    <property type="entry name" value="IST1-like"/>
</dbReference>
<dbReference type="FunCoup" id="A0A1U8ACI2">
    <property type="interactions" value="795"/>
</dbReference>
<evidence type="ECO:0000256" key="1">
    <source>
        <dbReference type="ARBA" id="ARBA00005536"/>
    </source>
</evidence>
<feature type="compositionally biased region" description="Basic and acidic residues" evidence="2">
    <location>
        <begin position="194"/>
        <end position="203"/>
    </location>
</feature>
<dbReference type="GeneID" id="104602986"/>
<feature type="region of interest" description="Disordered" evidence="2">
    <location>
        <begin position="187"/>
        <end position="247"/>
    </location>
</feature>
<dbReference type="RefSeq" id="XP_010265172.1">
    <property type="nucleotide sequence ID" value="XM_010266870.2"/>
</dbReference>
<dbReference type="InterPro" id="IPR005061">
    <property type="entry name" value="Ist1"/>
</dbReference>
<sequence length="531" mass="59088">MGRRLDALLGRTFKTYKFKALVNLAISRLAILKNQRQVRCSQARSDVVQLLNLGHHERALLRVEHVIKDQNMLDVFIMIEGYCNLMIERVVLIENNKECPDELKEAISSLIFAASRCGEFPELQEIRAVFTSRFGKEFAARAVELRNSCEVNLKMIQKMSTRSANTESRMKVLKEIATDSGITLHLEEVSSDATKQEKLERNQRKNHPKQGPSVNLDDAGLGEKTHSFAEEKERDEQFTPRSMKSRKYRDVATAAQDAFESAAFAAAAARAAVELSRSESRDKDPDDNSGSTTRGGASFKASSGVPSGNITGREVEVEKLIGGSSFEKIHSVDNSGSESEGEELENNSEKIHLEEFKDGKEKAELERSPSDSSSDSAGDSLKETEIPHNQPPEKIFFDESDNEGRNEQGTISRAKQLHSGFSGKSSVTSNEAPKLRGFGGVKDEYMPDDSNDVKLHHPSQNTLRYQAADQHKHGQVNVLGSRNEETSISYSGARSRLGTTHHLDSEERTSPNDPKVGMMPVSVRTRRVHRQ</sequence>
<feature type="compositionally biased region" description="Polar residues" evidence="2">
    <location>
        <begin position="288"/>
        <end position="310"/>
    </location>
</feature>
<feature type="compositionally biased region" description="Basic and acidic residues" evidence="2">
    <location>
        <begin position="441"/>
        <end position="451"/>
    </location>
</feature>
<organism evidence="3 4">
    <name type="scientific">Nelumbo nucifera</name>
    <name type="common">Sacred lotus</name>
    <dbReference type="NCBI Taxonomy" id="4432"/>
    <lineage>
        <taxon>Eukaryota</taxon>
        <taxon>Viridiplantae</taxon>
        <taxon>Streptophyta</taxon>
        <taxon>Embryophyta</taxon>
        <taxon>Tracheophyta</taxon>
        <taxon>Spermatophyta</taxon>
        <taxon>Magnoliopsida</taxon>
        <taxon>Proteales</taxon>
        <taxon>Nelumbonaceae</taxon>
        <taxon>Nelumbo</taxon>
    </lineage>
</organism>
<dbReference type="PANTHER" id="PTHR12161:SF87">
    <property type="entry name" value="VACUOLAR PROTEIN SORTING-ASSOCIATED PROTEIN IST1-RELATED"/>
    <property type="match status" value="1"/>
</dbReference>
<dbReference type="OMA" id="RMDKKWV"/>
<keyword evidence="3" id="KW-1185">Reference proteome</keyword>
<feature type="region of interest" description="Disordered" evidence="2">
    <location>
        <begin position="477"/>
        <end position="531"/>
    </location>
</feature>
<feature type="compositionally biased region" description="Low complexity" evidence="2">
    <location>
        <begin position="370"/>
        <end position="379"/>
    </location>
</feature>
<feature type="compositionally biased region" description="Basic and acidic residues" evidence="2">
    <location>
        <begin position="501"/>
        <end position="510"/>
    </location>
</feature>
<dbReference type="Gene3D" id="1.20.1260.60">
    <property type="entry name" value="Vacuolar protein sorting-associated protein Ist1"/>
    <property type="match status" value="1"/>
</dbReference>
<evidence type="ECO:0000313" key="3">
    <source>
        <dbReference type="Proteomes" id="UP000189703"/>
    </source>
</evidence>
<feature type="compositionally biased region" description="Polar residues" evidence="2">
    <location>
        <begin position="422"/>
        <end position="431"/>
    </location>
</feature>
<gene>
    <name evidence="4" type="primary">LOC104602986</name>
</gene>
<dbReference type="PANTHER" id="PTHR12161">
    <property type="entry name" value="IST1 FAMILY MEMBER"/>
    <property type="match status" value="1"/>
</dbReference>
<dbReference type="STRING" id="4432.A0A1U8ACI2"/>
<feature type="compositionally biased region" description="Basic and acidic residues" evidence="2">
    <location>
        <begin position="276"/>
        <end position="286"/>
    </location>
</feature>
<feature type="compositionally biased region" description="Basic and acidic residues" evidence="2">
    <location>
        <begin position="221"/>
        <end position="238"/>
    </location>
</feature>
<feature type="region of interest" description="Disordered" evidence="2">
    <location>
        <begin position="274"/>
        <end position="451"/>
    </location>
</feature>
<dbReference type="GO" id="GO:0008104">
    <property type="term" value="P:intracellular protein localization"/>
    <property type="evidence" value="ECO:0000318"/>
    <property type="project" value="GO_Central"/>
</dbReference>
<feature type="compositionally biased region" description="Basic and acidic residues" evidence="2">
    <location>
        <begin position="347"/>
        <end position="369"/>
    </location>
</feature>
<reference evidence="4" key="1">
    <citation type="submission" date="2025-08" db="UniProtKB">
        <authorList>
            <consortium name="RefSeq"/>
        </authorList>
    </citation>
    <scope>IDENTIFICATION</scope>
</reference>
<dbReference type="Pfam" id="PF03398">
    <property type="entry name" value="Ist1"/>
    <property type="match status" value="1"/>
</dbReference>
<evidence type="ECO:0000313" key="4">
    <source>
        <dbReference type="RefSeq" id="XP_010265172.1"/>
    </source>
</evidence>
<comment type="similarity">
    <text evidence="1">Belongs to the IST1 family.</text>
</comment>
<evidence type="ECO:0000256" key="2">
    <source>
        <dbReference type="SAM" id="MobiDB-lite"/>
    </source>
</evidence>
<dbReference type="Proteomes" id="UP000189703">
    <property type="component" value="Unplaced"/>
</dbReference>
<dbReference type="eggNOG" id="KOG2027">
    <property type="taxonomic scope" value="Eukaryota"/>
</dbReference>
<dbReference type="AlphaFoldDB" id="A0A1U8ACI2"/>
<protein>
    <submittedName>
        <fullName evidence="4">Uncharacterized protein LOC104602986 isoform X1</fullName>
    </submittedName>
</protein>
<dbReference type="KEGG" id="nnu:104602986"/>
<proteinExistence type="inferred from homology"/>
<dbReference type="OrthoDB" id="29853at2759"/>
<accession>A0A1U8ACI2</accession>